<dbReference type="PRINTS" id="PR00412">
    <property type="entry name" value="EPOXHYDRLASE"/>
</dbReference>
<dbReference type="InterPro" id="IPR029058">
    <property type="entry name" value="AB_hydrolase_fold"/>
</dbReference>
<comment type="caution">
    <text evidence="2">The sequence shown here is derived from an EMBL/GenBank/DDBJ whole genome shotgun (WGS) entry which is preliminary data.</text>
</comment>
<dbReference type="InterPro" id="IPR051044">
    <property type="entry name" value="MAG_DAG_Lipase"/>
</dbReference>
<proteinExistence type="predicted"/>
<dbReference type="InterPro" id="IPR000073">
    <property type="entry name" value="AB_hydrolase_1"/>
</dbReference>
<organism evidence="2">
    <name type="scientific">marine sediment metagenome</name>
    <dbReference type="NCBI Taxonomy" id="412755"/>
    <lineage>
        <taxon>unclassified sequences</taxon>
        <taxon>metagenomes</taxon>
        <taxon>ecological metagenomes</taxon>
    </lineage>
</organism>
<dbReference type="PRINTS" id="PR00111">
    <property type="entry name" value="ABHYDROLASE"/>
</dbReference>
<dbReference type="InterPro" id="IPR000639">
    <property type="entry name" value="Epox_hydrolase-like"/>
</dbReference>
<dbReference type="PANTHER" id="PTHR11614">
    <property type="entry name" value="PHOSPHOLIPASE-RELATED"/>
    <property type="match status" value="1"/>
</dbReference>
<dbReference type="InterPro" id="IPR022742">
    <property type="entry name" value="Hydrolase_4"/>
</dbReference>
<dbReference type="EMBL" id="BARW01001592">
    <property type="protein sequence ID" value="GAI61451.1"/>
    <property type="molecule type" value="Genomic_DNA"/>
</dbReference>
<reference evidence="2" key="1">
    <citation type="journal article" date="2014" name="Front. Microbiol.">
        <title>High frequency of phylogenetically diverse reductive dehalogenase-homologous genes in deep subseafloor sedimentary metagenomes.</title>
        <authorList>
            <person name="Kawai M."/>
            <person name="Futagami T."/>
            <person name="Toyoda A."/>
            <person name="Takaki Y."/>
            <person name="Nishi S."/>
            <person name="Hori S."/>
            <person name="Arai W."/>
            <person name="Tsubouchi T."/>
            <person name="Morono Y."/>
            <person name="Uchiyama I."/>
            <person name="Ito T."/>
            <person name="Fujiyama A."/>
            <person name="Inagaki F."/>
            <person name="Takami H."/>
        </authorList>
    </citation>
    <scope>NUCLEOTIDE SEQUENCE</scope>
    <source>
        <strain evidence="2">Expedition CK06-06</strain>
    </source>
</reference>
<feature type="domain" description="Serine aminopeptidase S33" evidence="1">
    <location>
        <begin position="50"/>
        <end position="290"/>
    </location>
</feature>
<evidence type="ECO:0000259" key="1">
    <source>
        <dbReference type="Pfam" id="PF12146"/>
    </source>
</evidence>
<protein>
    <recommendedName>
        <fullName evidence="1">Serine aminopeptidase S33 domain-containing protein</fullName>
    </recommendedName>
</protein>
<dbReference type="Gene3D" id="3.40.50.1820">
    <property type="entry name" value="alpha/beta hydrolase"/>
    <property type="match status" value="1"/>
</dbReference>
<dbReference type="GO" id="GO:0003824">
    <property type="term" value="F:catalytic activity"/>
    <property type="evidence" value="ECO:0007669"/>
    <property type="project" value="InterPro"/>
</dbReference>
<accession>X1R306</accession>
<dbReference type="Pfam" id="PF12146">
    <property type="entry name" value="Hydrolase_4"/>
    <property type="match status" value="1"/>
</dbReference>
<name>X1R306_9ZZZZ</name>
<evidence type="ECO:0000313" key="2">
    <source>
        <dbReference type="EMBL" id="GAI61451.1"/>
    </source>
</evidence>
<gene>
    <name evidence="2" type="ORF">S12H4_04966</name>
</gene>
<dbReference type="SUPFAM" id="SSF53474">
    <property type="entry name" value="alpha/beta-Hydrolases"/>
    <property type="match status" value="1"/>
</dbReference>
<dbReference type="AlphaFoldDB" id="X1R306"/>
<sequence>MKKLEYKDYWFNYISKEDPQKIKGLIKEEYITSQNIKIHLDIYDKEGLSDKTIIFVHGTSVYSRFYAEFCYNLFQKGYRVVAPDMIGHGLSEGKRGHFTMDILAKTIYDVNSYVREKFGEKVIVMGSSLGGITTLYSVAYDPRFKAAICHNAAVFNEEAYKKIIKVEGPLKELIEEIPEMVKKSPKTSLSVYTYLDFYKLAKTDDILKRIDYLIKDKMLSDKYTITSIYTQMSAPLAKPIEKIETPIMFINGDEDYLFSVEFMTELYDRLTCKNKSLIILKGVSHLIFQENLELVLERIITWLEQILD</sequence>